<reference evidence="1 2" key="1">
    <citation type="submission" date="2017-04" db="EMBL/GenBank/DDBJ databases">
        <authorList>
            <person name="Afonso C.L."/>
            <person name="Miller P.J."/>
            <person name="Scott M.A."/>
            <person name="Spackman E."/>
            <person name="Goraichik I."/>
            <person name="Dimitrov K.M."/>
            <person name="Suarez D.L."/>
            <person name="Swayne D.E."/>
        </authorList>
    </citation>
    <scope>NUCLEOTIDE SEQUENCE [LARGE SCALE GENOMIC DNA]</scope>
    <source>
        <strain evidence="1 2">ToBE</strain>
    </source>
</reference>
<evidence type="ECO:0000313" key="1">
    <source>
        <dbReference type="EMBL" id="SMB96433.1"/>
    </source>
</evidence>
<dbReference type="STRING" id="698762.SAMN00808754_1487"/>
<dbReference type="SUPFAM" id="SSF53335">
    <property type="entry name" value="S-adenosyl-L-methionine-dependent methyltransferases"/>
    <property type="match status" value="1"/>
</dbReference>
<dbReference type="Gene3D" id="3.40.50.150">
    <property type="entry name" value="Vaccinia Virus protein VP39"/>
    <property type="match status" value="1"/>
</dbReference>
<dbReference type="AlphaFoldDB" id="A0A1W1VT33"/>
<dbReference type="GO" id="GO:0008168">
    <property type="term" value="F:methyltransferase activity"/>
    <property type="evidence" value="ECO:0007669"/>
    <property type="project" value="UniProtKB-KW"/>
</dbReference>
<sequence length="56" mass="6598">MLDWRGYFVIPSNSDRRFILHLCESYDIRTVRAKRPINCRADGRGPVAELVIRNYS</sequence>
<dbReference type="GO" id="GO:0032259">
    <property type="term" value="P:methylation"/>
    <property type="evidence" value="ECO:0007669"/>
    <property type="project" value="UniProtKB-KW"/>
</dbReference>
<protein>
    <submittedName>
        <fullName evidence="1">Site-specific DNA methylase</fullName>
    </submittedName>
</protein>
<dbReference type="Proteomes" id="UP000192569">
    <property type="component" value="Chromosome I"/>
</dbReference>
<keyword evidence="1" id="KW-0489">Methyltransferase</keyword>
<dbReference type="InterPro" id="IPR029063">
    <property type="entry name" value="SAM-dependent_MTases_sf"/>
</dbReference>
<keyword evidence="2" id="KW-1185">Reference proteome</keyword>
<evidence type="ECO:0000313" key="2">
    <source>
        <dbReference type="Proteomes" id="UP000192569"/>
    </source>
</evidence>
<name>A0A1W1VT33_9FIRM</name>
<keyword evidence="1" id="KW-0808">Transferase</keyword>
<organism evidence="1 2">
    <name type="scientific">Thermanaeromonas toyohensis ToBE</name>
    <dbReference type="NCBI Taxonomy" id="698762"/>
    <lineage>
        <taxon>Bacteria</taxon>
        <taxon>Bacillati</taxon>
        <taxon>Bacillota</taxon>
        <taxon>Clostridia</taxon>
        <taxon>Neomoorellales</taxon>
        <taxon>Neomoorellaceae</taxon>
        <taxon>Thermanaeromonas</taxon>
    </lineage>
</organism>
<accession>A0A1W1VT33</accession>
<proteinExistence type="predicted"/>
<gene>
    <name evidence="1" type="ORF">SAMN00808754_1487</name>
</gene>
<dbReference type="EMBL" id="LT838272">
    <property type="protein sequence ID" value="SMB96433.1"/>
    <property type="molecule type" value="Genomic_DNA"/>
</dbReference>